<evidence type="ECO:0000256" key="9">
    <source>
        <dbReference type="ARBA" id="ARBA00023136"/>
    </source>
</evidence>
<dbReference type="OrthoDB" id="347124at2759"/>
<evidence type="ECO:0000256" key="1">
    <source>
        <dbReference type="ARBA" id="ARBA00004540"/>
    </source>
</evidence>
<sequence>MKDDSTTYQEQLTGDQGTMGFLFSRLIRNIVIAYVIFSGIQYLLRWKTYNISPKEFRNIASKAQAFISHMVAYFEESLKNWTQDRYLGADNVASAVSRLTTDLRRAYGPAIAAETSWVALSLGSLPLKALFLHASLTEFIGVIGTPFPTSGRVGMQWSNSTCTVLTGSVARLSDVGHMPNKETFSAGGNFRHGQFESHIYSFGADTYVVCYGESLLGHYSVLRKHHLNRLSTNTRYNMKWASMAVVFRGREKHASQPHRSRGCRYRSRGVMPVSGLWAATGALANGEPFSLARLIYTYGHESFNQLSLALTHTFNYYKSKATGKSEL</sequence>
<keyword evidence="6 11" id="KW-0812">Transmembrane</keyword>
<reference evidence="13" key="1">
    <citation type="journal article" date="2015" name="Nat. Genet.">
        <title>The genome and transcriptome of the zoonotic hookworm Ancylostoma ceylanicum identify infection-specific gene families.</title>
        <authorList>
            <person name="Schwarz E.M."/>
            <person name="Hu Y."/>
            <person name="Antoshechkin I."/>
            <person name="Miller M.M."/>
            <person name="Sternberg P.W."/>
            <person name="Aroian R.V."/>
        </authorList>
    </citation>
    <scope>NUCLEOTIDE SEQUENCE</scope>
    <source>
        <strain evidence="13">HY135</strain>
    </source>
</reference>
<keyword evidence="13" id="KW-1185">Reference proteome</keyword>
<protein>
    <recommendedName>
        <fullName evidence="5">Sigma non-opioid intracellular receptor 1</fullName>
    </recommendedName>
    <alternativeName>
        <fullName evidence="10">Sigma 1-type opioid receptor</fullName>
    </alternativeName>
</protein>
<dbReference type="EMBL" id="JARK01001441">
    <property type="protein sequence ID" value="EYC01721.1"/>
    <property type="molecule type" value="Genomic_DNA"/>
</dbReference>
<gene>
    <name evidence="12" type="primary">Acey_s0105.g3704</name>
    <name evidence="12" type="synonym">Acey-W08F4.3</name>
    <name evidence="12" type="ORF">Y032_0105g3704</name>
</gene>
<dbReference type="GO" id="GO:0005789">
    <property type="term" value="C:endoplasmic reticulum membrane"/>
    <property type="evidence" value="ECO:0007669"/>
    <property type="project" value="UniProtKB-SubCell"/>
</dbReference>
<evidence type="ECO:0000256" key="11">
    <source>
        <dbReference type="SAM" id="Phobius"/>
    </source>
</evidence>
<dbReference type="GO" id="GO:0005640">
    <property type="term" value="C:nuclear outer membrane"/>
    <property type="evidence" value="ECO:0007669"/>
    <property type="project" value="UniProtKB-SubCell"/>
</dbReference>
<comment type="caution">
    <text evidence="12">The sequence shown here is derived from an EMBL/GenBank/DDBJ whole genome shotgun (WGS) entry which is preliminary data.</text>
</comment>
<proteinExistence type="inferred from homology"/>
<evidence type="ECO:0000256" key="6">
    <source>
        <dbReference type="ARBA" id="ARBA00022692"/>
    </source>
</evidence>
<comment type="similarity">
    <text evidence="4">Belongs to the ERG2 family.</text>
</comment>
<feature type="transmembrane region" description="Helical" evidence="11">
    <location>
        <begin position="26"/>
        <end position="44"/>
    </location>
</feature>
<evidence type="ECO:0000313" key="12">
    <source>
        <dbReference type="EMBL" id="EYC01721.1"/>
    </source>
</evidence>
<dbReference type="STRING" id="53326.A0A016TG85"/>
<comment type="subcellular location">
    <subcellularLocation>
        <location evidence="2">Endoplasmic reticulum membrane</location>
    </subcellularLocation>
    <subcellularLocation>
        <location evidence="1">Nucleus inner membrane</location>
    </subcellularLocation>
    <subcellularLocation>
        <location evidence="3">Nucleus outer membrane</location>
    </subcellularLocation>
</comment>
<evidence type="ECO:0000256" key="8">
    <source>
        <dbReference type="ARBA" id="ARBA00022989"/>
    </source>
</evidence>
<evidence type="ECO:0000256" key="2">
    <source>
        <dbReference type="ARBA" id="ARBA00004586"/>
    </source>
</evidence>
<name>A0A016TG85_9BILA</name>
<evidence type="ECO:0000256" key="10">
    <source>
        <dbReference type="ARBA" id="ARBA00033467"/>
    </source>
</evidence>
<dbReference type="Proteomes" id="UP000024635">
    <property type="component" value="Unassembled WGS sequence"/>
</dbReference>
<evidence type="ECO:0000256" key="4">
    <source>
        <dbReference type="ARBA" id="ARBA00007141"/>
    </source>
</evidence>
<dbReference type="InterPro" id="IPR006716">
    <property type="entry name" value="ERG2_sigma1_rcpt-like"/>
</dbReference>
<evidence type="ECO:0000313" key="13">
    <source>
        <dbReference type="Proteomes" id="UP000024635"/>
    </source>
</evidence>
<evidence type="ECO:0000256" key="7">
    <source>
        <dbReference type="ARBA" id="ARBA00022824"/>
    </source>
</evidence>
<accession>A0A016TG85</accession>
<keyword evidence="7" id="KW-0256">Endoplasmic reticulum</keyword>
<evidence type="ECO:0000256" key="5">
    <source>
        <dbReference type="ARBA" id="ARBA00020208"/>
    </source>
</evidence>
<organism evidence="12 13">
    <name type="scientific">Ancylostoma ceylanicum</name>
    <dbReference type="NCBI Taxonomy" id="53326"/>
    <lineage>
        <taxon>Eukaryota</taxon>
        <taxon>Metazoa</taxon>
        <taxon>Ecdysozoa</taxon>
        <taxon>Nematoda</taxon>
        <taxon>Chromadorea</taxon>
        <taxon>Rhabditida</taxon>
        <taxon>Rhabditina</taxon>
        <taxon>Rhabditomorpha</taxon>
        <taxon>Strongyloidea</taxon>
        <taxon>Ancylostomatidae</taxon>
        <taxon>Ancylostomatinae</taxon>
        <taxon>Ancylostoma</taxon>
    </lineage>
</organism>
<dbReference type="PANTHER" id="PTHR10868">
    <property type="entry name" value="SIGMA 1-TYPE OPIOID RECEPTOR-RELATED"/>
    <property type="match status" value="1"/>
</dbReference>
<dbReference type="Pfam" id="PF04622">
    <property type="entry name" value="ERG2_Sigma1R"/>
    <property type="match status" value="1"/>
</dbReference>
<keyword evidence="9 11" id="KW-0472">Membrane</keyword>
<dbReference type="PANTHER" id="PTHR10868:SF1">
    <property type="entry name" value="SIGMA NON-OPIOID INTRACELLULAR RECEPTOR 1"/>
    <property type="match status" value="1"/>
</dbReference>
<evidence type="ECO:0000256" key="3">
    <source>
        <dbReference type="ARBA" id="ARBA00004649"/>
    </source>
</evidence>
<keyword evidence="8 11" id="KW-1133">Transmembrane helix</keyword>
<dbReference type="GO" id="GO:0005637">
    <property type="term" value="C:nuclear inner membrane"/>
    <property type="evidence" value="ECO:0007669"/>
    <property type="project" value="UniProtKB-SubCell"/>
</dbReference>
<dbReference type="AlphaFoldDB" id="A0A016TG85"/>